<evidence type="ECO:0000256" key="2">
    <source>
        <dbReference type="ARBA" id="ARBA00023125"/>
    </source>
</evidence>
<dbReference type="Proteomes" id="UP001220022">
    <property type="component" value="Unassembled WGS sequence"/>
</dbReference>
<dbReference type="InterPro" id="IPR036388">
    <property type="entry name" value="WH-like_DNA-bd_sf"/>
</dbReference>
<protein>
    <submittedName>
        <fullName evidence="5">Helix-turn-helix domain-containing protein</fullName>
    </submittedName>
</protein>
<keyword evidence="3" id="KW-0804">Transcription</keyword>
<dbReference type="InterPro" id="IPR051081">
    <property type="entry name" value="HTH_MetalResp_TranReg"/>
</dbReference>
<proteinExistence type="predicted"/>
<comment type="caution">
    <text evidence="5">The sequence shown here is derived from an EMBL/GenBank/DDBJ whole genome shotgun (WGS) entry which is preliminary data.</text>
</comment>
<dbReference type="Gene3D" id="1.10.10.10">
    <property type="entry name" value="Winged helix-like DNA-binding domain superfamily/Winged helix DNA-binding domain"/>
    <property type="match status" value="1"/>
</dbReference>
<keyword evidence="2" id="KW-0238">DNA-binding</keyword>
<evidence type="ECO:0000256" key="3">
    <source>
        <dbReference type="ARBA" id="ARBA00023163"/>
    </source>
</evidence>
<dbReference type="SMART" id="SM00418">
    <property type="entry name" value="HTH_ARSR"/>
    <property type="match status" value="1"/>
</dbReference>
<evidence type="ECO:0000259" key="4">
    <source>
        <dbReference type="PROSITE" id="PS50987"/>
    </source>
</evidence>
<dbReference type="EMBL" id="JARHTQ010000018">
    <property type="protein sequence ID" value="MDF2258886.1"/>
    <property type="molecule type" value="Genomic_DNA"/>
</dbReference>
<dbReference type="PRINTS" id="PR00778">
    <property type="entry name" value="HTHARSR"/>
</dbReference>
<keyword evidence="6" id="KW-1185">Reference proteome</keyword>
<sequence length="105" mass="11604">MPRTLPEPSVDSFDLTVILSALADPGRRALMTALFRSSEPVDCAVIVEEADLGLSNPTISHHYRILREAGLIRSVADGRKRIVRVRREDMETRFPGLLQAVLGGH</sequence>
<dbReference type="InterPro" id="IPR001845">
    <property type="entry name" value="HTH_ArsR_DNA-bd_dom"/>
</dbReference>
<dbReference type="InterPro" id="IPR036390">
    <property type="entry name" value="WH_DNA-bd_sf"/>
</dbReference>
<dbReference type="PANTHER" id="PTHR33154">
    <property type="entry name" value="TRANSCRIPTIONAL REGULATOR, ARSR FAMILY"/>
    <property type="match status" value="1"/>
</dbReference>
<evidence type="ECO:0000313" key="5">
    <source>
        <dbReference type="EMBL" id="MDF2258886.1"/>
    </source>
</evidence>
<organism evidence="5 6">
    <name type="scientific">Streptantibioticus ferralitis</name>
    <dbReference type="NCBI Taxonomy" id="236510"/>
    <lineage>
        <taxon>Bacteria</taxon>
        <taxon>Bacillati</taxon>
        <taxon>Actinomycetota</taxon>
        <taxon>Actinomycetes</taxon>
        <taxon>Kitasatosporales</taxon>
        <taxon>Streptomycetaceae</taxon>
        <taxon>Streptantibioticus</taxon>
    </lineage>
</organism>
<dbReference type="PANTHER" id="PTHR33154:SF12">
    <property type="entry name" value="TRANSCRIPTIONAL REGULATORY PROTEIN"/>
    <property type="match status" value="1"/>
</dbReference>
<dbReference type="PROSITE" id="PS50987">
    <property type="entry name" value="HTH_ARSR_2"/>
    <property type="match status" value="1"/>
</dbReference>
<keyword evidence="1" id="KW-0805">Transcription regulation</keyword>
<reference evidence="5 6" key="1">
    <citation type="submission" date="2023-03" db="EMBL/GenBank/DDBJ databases">
        <title>Draft genome sequence of type strain Streptomyces ferralitis JCM 14344.</title>
        <authorList>
            <person name="Klaysubun C."/>
            <person name="Duangmal K."/>
        </authorList>
    </citation>
    <scope>NUCLEOTIDE SEQUENCE [LARGE SCALE GENOMIC DNA]</scope>
    <source>
        <strain evidence="5 6">JCM 14344</strain>
    </source>
</reference>
<dbReference type="SUPFAM" id="SSF46785">
    <property type="entry name" value="Winged helix' DNA-binding domain"/>
    <property type="match status" value="1"/>
</dbReference>
<dbReference type="CDD" id="cd00090">
    <property type="entry name" value="HTH_ARSR"/>
    <property type="match status" value="1"/>
</dbReference>
<dbReference type="RefSeq" id="WP_275818340.1">
    <property type="nucleotide sequence ID" value="NZ_BAAANM010000014.1"/>
</dbReference>
<accession>A0ABT5Z5R5</accession>
<name>A0ABT5Z5R5_9ACTN</name>
<gene>
    <name evidence="5" type="ORF">P2L57_25180</name>
</gene>
<feature type="domain" description="HTH arsR-type" evidence="4">
    <location>
        <begin position="7"/>
        <end position="105"/>
    </location>
</feature>
<evidence type="ECO:0000313" key="6">
    <source>
        <dbReference type="Proteomes" id="UP001220022"/>
    </source>
</evidence>
<dbReference type="InterPro" id="IPR011991">
    <property type="entry name" value="ArsR-like_HTH"/>
</dbReference>
<evidence type="ECO:0000256" key="1">
    <source>
        <dbReference type="ARBA" id="ARBA00023015"/>
    </source>
</evidence>
<dbReference type="Pfam" id="PF12840">
    <property type="entry name" value="HTH_20"/>
    <property type="match status" value="1"/>
</dbReference>